<evidence type="ECO:0000259" key="2">
    <source>
        <dbReference type="PROSITE" id="PS51352"/>
    </source>
</evidence>
<dbReference type="Proteomes" id="UP000606008">
    <property type="component" value="Unassembled WGS sequence"/>
</dbReference>
<keyword evidence="4" id="KW-1185">Reference proteome</keyword>
<organism evidence="3 4">
    <name type="scientific">Fibrivirga algicola</name>
    <dbReference type="NCBI Taxonomy" id="2950420"/>
    <lineage>
        <taxon>Bacteria</taxon>
        <taxon>Pseudomonadati</taxon>
        <taxon>Bacteroidota</taxon>
        <taxon>Cytophagia</taxon>
        <taxon>Cytophagales</taxon>
        <taxon>Spirosomataceae</taxon>
        <taxon>Fibrivirga</taxon>
    </lineage>
</organism>
<proteinExistence type="predicted"/>
<dbReference type="Pfam" id="PF13899">
    <property type="entry name" value="Thioredoxin_7"/>
    <property type="match status" value="1"/>
</dbReference>
<dbReference type="PANTHER" id="PTHR32234">
    <property type="entry name" value="THIOL:DISULFIDE INTERCHANGE PROTEIN DSBD"/>
    <property type="match status" value="1"/>
</dbReference>
<evidence type="ECO:0000313" key="4">
    <source>
        <dbReference type="Proteomes" id="UP000606008"/>
    </source>
</evidence>
<gene>
    <name evidence="3" type="ORF">F7231_08660</name>
</gene>
<accession>A0ABX0QHA9</accession>
<evidence type="ECO:0000256" key="1">
    <source>
        <dbReference type="SAM" id="SignalP"/>
    </source>
</evidence>
<dbReference type="PANTHER" id="PTHR32234:SF0">
    <property type="entry name" value="THIOL:DISULFIDE INTERCHANGE PROTEIN DSBD"/>
    <property type="match status" value="1"/>
</dbReference>
<dbReference type="InterPro" id="IPR013766">
    <property type="entry name" value="Thioredoxin_domain"/>
</dbReference>
<evidence type="ECO:0000313" key="3">
    <source>
        <dbReference type="EMBL" id="NID10243.1"/>
    </source>
</evidence>
<feature type="chain" id="PRO_5046089401" evidence="1">
    <location>
        <begin position="28"/>
        <end position="464"/>
    </location>
</feature>
<sequence length="464" mass="51974">MKALFSLRHVRLVALLAVVLAARLTYASAPATEDPIGIRFFTGSWKDVLAEAKKQNKPVFVDIYTDWCGPCKLMAKQAFPDAKVGEKFNANFISYQIDAEKGEGIELAKKYVVTAYPTSLYVSASGELIHRAIGYVGIKGLMDEADKAIVAANDPNPLSVMEKQYEGGRRDAEFMKTYLVKRAKLGMPNAQALETYLTLIPESDWTTTDNIDVLSGNLTTSKSKAFYALLKVAKELRENKDQMMRFRTVMQATGTAIQRDERQAKTEAELDQLINNRQNMNTMLSIRPVSDLDQKAMANDIRTAFYKRTKNVAKYRELTTKTGNDLLAISNDSLRAKDAASYQRFMKESEVVPDSIKKSPNFVRYATVMKTIETQQMANKLNSLAWSYFETMTDPSDLKNALAWSGRSLELDRSHMLLDTYAQLLGKLGRKAEAIKYEEEALAKAKAAGEDTADYEKTLAALKK</sequence>
<comment type="caution">
    <text evidence="3">The sequence shown here is derived from an EMBL/GenBank/DDBJ whole genome shotgun (WGS) entry which is preliminary data.</text>
</comment>
<feature type="domain" description="Thioredoxin" evidence="2">
    <location>
        <begin position="18"/>
        <end position="154"/>
    </location>
</feature>
<reference evidence="3" key="1">
    <citation type="submission" date="2024-05" db="EMBL/GenBank/DDBJ databases">
        <authorList>
            <person name="Jung D.-H."/>
        </authorList>
    </citation>
    <scope>NUCLEOTIDE SEQUENCE</scope>
    <source>
        <strain evidence="3">JA-25</strain>
    </source>
</reference>
<dbReference type="RefSeq" id="WP_166691637.1">
    <property type="nucleotide sequence ID" value="NZ_WAEL01000003.1"/>
</dbReference>
<dbReference type="EMBL" id="WAEL01000003">
    <property type="protein sequence ID" value="NID10243.1"/>
    <property type="molecule type" value="Genomic_DNA"/>
</dbReference>
<dbReference type="SUPFAM" id="SSF52833">
    <property type="entry name" value="Thioredoxin-like"/>
    <property type="match status" value="1"/>
</dbReference>
<dbReference type="PROSITE" id="PS51352">
    <property type="entry name" value="THIOREDOXIN_2"/>
    <property type="match status" value="1"/>
</dbReference>
<feature type="signal peptide" evidence="1">
    <location>
        <begin position="1"/>
        <end position="27"/>
    </location>
</feature>
<dbReference type="Gene3D" id="3.40.30.10">
    <property type="entry name" value="Glutaredoxin"/>
    <property type="match status" value="1"/>
</dbReference>
<dbReference type="InterPro" id="IPR036249">
    <property type="entry name" value="Thioredoxin-like_sf"/>
</dbReference>
<protein>
    <submittedName>
        <fullName evidence="3">DUF255 domain-containing protein</fullName>
    </submittedName>
</protein>
<keyword evidence="1" id="KW-0732">Signal</keyword>
<name>A0ABX0QHA9_9BACT</name>